<dbReference type="AlphaFoldDB" id="A0A967B075"/>
<feature type="transmembrane region" description="Helical" evidence="2">
    <location>
        <begin position="57"/>
        <end position="76"/>
    </location>
</feature>
<sequence>MADDRTPIDPATGEPRKDYRPGPIPESVAWSVTSYLISGPLMLGGLGWLLDRWLHTGFLVLIGILAGMALSLYLIWFRYGTG</sequence>
<dbReference type="Proteomes" id="UP000744769">
    <property type="component" value="Unassembled WGS sequence"/>
</dbReference>
<evidence type="ECO:0000313" key="4">
    <source>
        <dbReference type="Proteomes" id="UP000744769"/>
    </source>
</evidence>
<feature type="transmembrane region" description="Helical" evidence="2">
    <location>
        <begin position="28"/>
        <end position="50"/>
    </location>
</feature>
<keyword evidence="2" id="KW-0472">Membrane</keyword>
<proteinExistence type="predicted"/>
<name>A0A967B075_9MICO</name>
<evidence type="ECO:0000256" key="1">
    <source>
        <dbReference type="SAM" id="MobiDB-lite"/>
    </source>
</evidence>
<comment type="caution">
    <text evidence="3">The sequence shown here is derived from an EMBL/GenBank/DDBJ whole genome shotgun (WGS) entry which is preliminary data.</text>
</comment>
<protein>
    <recommendedName>
        <fullName evidence="5">AtpZ/AtpI family protein</fullName>
    </recommendedName>
</protein>
<evidence type="ECO:0000313" key="3">
    <source>
        <dbReference type="EMBL" id="NHN56376.1"/>
    </source>
</evidence>
<evidence type="ECO:0000256" key="2">
    <source>
        <dbReference type="SAM" id="Phobius"/>
    </source>
</evidence>
<dbReference type="RefSeq" id="WP_166197048.1">
    <property type="nucleotide sequence ID" value="NZ_JAAOIV010000008.1"/>
</dbReference>
<feature type="region of interest" description="Disordered" evidence="1">
    <location>
        <begin position="1"/>
        <end position="23"/>
    </location>
</feature>
<accession>A0A967B075</accession>
<organism evidence="3 4">
    <name type="scientific">Metallococcus carri</name>
    <dbReference type="NCBI Taxonomy" id="1656884"/>
    <lineage>
        <taxon>Bacteria</taxon>
        <taxon>Bacillati</taxon>
        <taxon>Actinomycetota</taxon>
        <taxon>Actinomycetes</taxon>
        <taxon>Micrococcales</taxon>
        <taxon>Dermacoccaceae</taxon>
        <taxon>Metallococcus</taxon>
    </lineage>
</organism>
<dbReference type="EMBL" id="JAAOIV010000008">
    <property type="protein sequence ID" value="NHN56376.1"/>
    <property type="molecule type" value="Genomic_DNA"/>
</dbReference>
<reference evidence="3" key="1">
    <citation type="submission" date="2020-03" db="EMBL/GenBank/DDBJ databases">
        <title>Draft sequencing of Calidifontibacter sp. DB0510.</title>
        <authorList>
            <person name="Kim D.-U."/>
        </authorList>
    </citation>
    <scope>NUCLEOTIDE SEQUENCE</scope>
    <source>
        <strain evidence="3">DB0510</strain>
    </source>
</reference>
<keyword evidence="2" id="KW-0812">Transmembrane</keyword>
<gene>
    <name evidence="3" type="ORF">G9U51_11365</name>
</gene>
<keyword evidence="4" id="KW-1185">Reference proteome</keyword>
<evidence type="ECO:0008006" key="5">
    <source>
        <dbReference type="Google" id="ProtNLM"/>
    </source>
</evidence>
<keyword evidence="2" id="KW-1133">Transmembrane helix</keyword>